<proteinExistence type="predicted"/>
<protein>
    <recommendedName>
        <fullName evidence="4">Ras-GEF domain-containing protein</fullName>
    </recommendedName>
</protein>
<dbReference type="PROSITE" id="PS50009">
    <property type="entry name" value="RASGEF_CAT"/>
    <property type="match status" value="1"/>
</dbReference>
<evidence type="ECO:0000313" key="6">
    <source>
        <dbReference type="Proteomes" id="UP000816034"/>
    </source>
</evidence>
<dbReference type="InterPro" id="IPR006594">
    <property type="entry name" value="LisH"/>
</dbReference>
<dbReference type="GO" id="GO:0005085">
    <property type="term" value="F:guanyl-nucleotide exchange factor activity"/>
    <property type="evidence" value="ECO:0007669"/>
    <property type="project" value="UniProtKB-KW"/>
</dbReference>
<gene>
    <name evidence="5" type="ORF">C9374_009084</name>
</gene>
<feature type="region of interest" description="Disordered" evidence="3">
    <location>
        <begin position="23"/>
        <end position="45"/>
    </location>
</feature>
<dbReference type="InterPro" id="IPR023578">
    <property type="entry name" value="Ras_GEF_dom_sf"/>
</dbReference>
<evidence type="ECO:0000256" key="2">
    <source>
        <dbReference type="PROSITE-ProRule" id="PRU00168"/>
    </source>
</evidence>
<dbReference type="EMBL" id="PYSW02000037">
    <property type="protein sequence ID" value="KAG2377568.1"/>
    <property type="molecule type" value="Genomic_DNA"/>
</dbReference>
<dbReference type="Gene3D" id="1.10.840.10">
    <property type="entry name" value="Ras guanine-nucleotide exchange factors catalytic domain"/>
    <property type="match status" value="1"/>
</dbReference>
<feature type="compositionally biased region" description="Basic and acidic residues" evidence="3">
    <location>
        <begin position="32"/>
        <end position="44"/>
    </location>
</feature>
<dbReference type="InterPro" id="IPR008937">
    <property type="entry name" value="Ras-like_GEF"/>
</dbReference>
<dbReference type="PROSITE" id="PS50896">
    <property type="entry name" value="LISH"/>
    <property type="match status" value="1"/>
</dbReference>
<evidence type="ECO:0000256" key="1">
    <source>
        <dbReference type="ARBA" id="ARBA00022658"/>
    </source>
</evidence>
<keyword evidence="6" id="KW-1185">Reference proteome</keyword>
<keyword evidence="1 2" id="KW-0344">Guanine-nucleotide releasing factor</keyword>
<dbReference type="GeneID" id="68101538"/>
<dbReference type="Proteomes" id="UP000816034">
    <property type="component" value="Unassembled WGS sequence"/>
</dbReference>
<dbReference type="RefSeq" id="XP_044544830.1">
    <property type="nucleotide sequence ID" value="XM_044699232.1"/>
</dbReference>
<dbReference type="PANTHER" id="PTHR23113:SF99">
    <property type="entry name" value="RASGEF DOMAIN-CONTAINING PROTEIN"/>
    <property type="match status" value="1"/>
</dbReference>
<accession>A0AA88GFH2</accession>
<dbReference type="InterPro" id="IPR036964">
    <property type="entry name" value="RASGEF_cat_dom_sf"/>
</dbReference>
<organism evidence="5 6">
    <name type="scientific">Naegleria lovaniensis</name>
    <name type="common">Amoeba</name>
    <dbReference type="NCBI Taxonomy" id="51637"/>
    <lineage>
        <taxon>Eukaryota</taxon>
        <taxon>Discoba</taxon>
        <taxon>Heterolobosea</taxon>
        <taxon>Tetramitia</taxon>
        <taxon>Eutetramitia</taxon>
        <taxon>Vahlkampfiidae</taxon>
        <taxon>Naegleria</taxon>
    </lineage>
</organism>
<dbReference type="Pfam" id="PF00617">
    <property type="entry name" value="RasGEF"/>
    <property type="match status" value="1"/>
</dbReference>
<dbReference type="PANTHER" id="PTHR23113">
    <property type="entry name" value="GUANINE NUCLEOTIDE EXCHANGE FACTOR"/>
    <property type="match status" value="1"/>
</dbReference>
<sequence>MQQKDEKEKRFKPLNHFFSPTRVNTFSSNTLDRSEDMKNTRTEQEQPLLNLRNSGMIKKKILLRLFEKYLREHDLEKSASVLDQEMKKLDLAAKSNHNHEKTSILNCKLRKYCSNINHEVLTRWINELDGSTSIDEMARIEFPYYLTPETVLSNNSDEEEEILQALSEWDVESLLSECLSTMNLKELNGYSSILSSNLLETDMAMPTRFETVMKYVDHSISSKSEKPLDKLCLMYQSLGISSLEFLTCIQYLIEKTPSCEQQSPNSDPFVNIHTTAVLLLKVWLSKYYLKYSQFETGGYQIHKKIIGETLRFLQTSSCKEKESIVGWIMNGSVSESHSTTLRTLENMLMEPIVTARQKKHSKPLVTIFDIGVELMSLHLSYLFGKFFLTIEPQELIGANWTKSRRKYLSPNILDNIDIFNRYSTWFASLVIQEQEKSKRVQVLEYLIKLASCCYRVGNFYAVYVIASALSSGPVGRLKQTFNALSTECEIEYERIRTATSTDMNSANYTKALKEVFTKASENPSQYCCIPNLGKHLGELTLTEESVQDVDYKVDVIYELISSKVLDLQRVLLQSMMFLQLDYDVLLFVLEARGTFSNSDEMMILSKQYEINTPMRSKTLSNLSITPSRLK</sequence>
<comment type="caution">
    <text evidence="5">The sequence shown here is derived from an EMBL/GenBank/DDBJ whole genome shotgun (WGS) entry which is preliminary data.</text>
</comment>
<dbReference type="GO" id="GO:0007264">
    <property type="term" value="P:small GTPase-mediated signal transduction"/>
    <property type="evidence" value="ECO:0007669"/>
    <property type="project" value="InterPro"/>
</dbReference>
<feature type="domain" description="Ras-GEF" evidence="4">
    <location>
        <begin position="371"/>
        <end position="611"/>
    </location>
</feature>
<dbReference type="AlphaFoldDB" id="A0AA88GFH2"/>
<name>A0AA88GFH2_NAELO</name>
<reference evidence="5 6" key="1">
    <citation type="journal article" date="2018" name="BMC Genomics">
        <title>The genome of Naegleria lovaniensis, the basis for a comparative approach to unravel pathogenicity factors of the human pathogenic amoeba N. fowleri.</title>
        <authorList>
            <person name="Liechti N."/>
            <person name="Schurch N."/>
            <person name="Bruggmann R."/>
            <person name="Wittwer M."/>
        </authorList>
    </citation>
    <scope>NUCLEOTIDE SEQUENCE [LARGE SCALE GENOMIC DNA]</scope>
    <source>
        <strain evidence="5 6">ATCC 30569</strain>
    </source>
</reference>
<dbReference type="InterPro" id="IPR001895">
    <property type="entry name" value="RASGEF_cat_dom"/>
</dbReference>
<dbReference type="SUPFAM" id="SSF48366">
    <property type="entry name" value="Ras GEF"/>
    <property type="match status" value="1"/>
</dbReference>
<evidence type="ECO:0000256" key="3">
    <source>
        <dbReference type="SAM" id="MobiDB-lite"/>
    </source>
</evidence>
<evidence type="ECO:0000259" key="4">
    <source>
        <dbReference type="PROSITE" id="PS50009"/>
    </source>
</evidence>
<evidence type="ECO:0000313" key="5">
    <source>
        <dbReference type="EMBL" id="KAG2377568.1"/>
    </source>
</evidence>
<dbReference type="SMART" id="SM00147">
    <property type="entry name" value="RasGEF"/>
    <property type="match status" value="1"/>
</dbReference>